<feature type="compositionally biased region" description="Basic and acidic residues" evidence="1">
    <location>
        <begin position="731"/>
        <end position="763"/>
    </location>
</feature>
<feature type="compositionally biased region" description="Polar residues" evidence="1">
    <location>
        <begin position="215"/>
        <end position="226"/>
    </location>
</feature>
<feature type="compositionally biased region" description="Polar residues" evidence="1">
    <location>
        <begin position="261"/>
        <end position="271"/>
    </location>
</feature>
<comment type="caution">
    <text evidence="2">The sequence shown here is derived from an EMBL/GenBank/DDBJ whole genome shotgun (WGS) entry which is preliminary data.</text>
</comment>
<dbReference type="AlphaFoldDB" id="A0A4Y7TBR6"/>
<dbReference type="EMBL" id="QPFP01000018">
    <property type="protein sequence ID" value="TEB31616.1"/>
    <property type="molecule type" value="Genomic_DNA"/>
</dbReference>
<evidence type="ECO:0000256" key="1">
    <source>
        <dbReference type="SAM" id="MobiDB-lite"/>
    </source>
</evidence>
<feature type="region of interest" description="Disordered" evidence="1">
    <location>
        <begin position="438"/>
        <end position="766"/>
    </location>
</feature>
<feature type="region of interest" description="Disordered" evidence="1">
    <location>
        <begin position="1"/>
        <end position="330"/>
    </location>
</feature>
<evidence type="ECO:0000313" key="2">
    <source>
        <dbReference type="EMBL" id="TEB31616.1"/>
    </source>
</evidence>
<dbReference type="OrthoDB" id="3068412at2759"/>
<feature type="compositionally biased region" description="Low complexity" evidence="1">
    <location>
        <begin position="565"/>
        <end position="577"/>
    </location>
</feature>
<feature type="compositionally biased region" description="Low complexity" evidence="1">
    <location>
        <begin position="112"/>
        <end position="132"/>
    </location>
</feature>
<name>A0A4Y7TBR6_COPMI</name>
<proteinExistence type="predicted"/>
<feature type="compositionally biased region" description="Low complexity" evidence="1">
    <location>
        <begin position="287"/>
        <end position="321"/>
    </location>
</feature>
<feature type="compositionally biased region" description="Basic and acidic residues" evidence="1">
    <location>
        <begin position="482"/>
        <end position="492"/>
    </location>
</feature>
<gene>
    <name evidence="2" type="ORF">FA13DRAFT_335723</name>
</gene>
<feature type="compositionally biased region" description="Basic and acidic residues" evidence="1">
    <location>
        <begin position="18"/>
        <end position="30"/>
    </location>
</feature>
<feature type="compositionally biased region" description="Basic and acidic residues" evidence="1">
    <location>
        <begin position="195"/>
        <end position="206"/>
    </location>
</feature>
<feature type="compositionally biased region" description="Polar residues" evidence="1">
    <location>
        <begin position="610"/>
        <end position="644"/>
    </location>
</feature>
<feature type="compositionally biased region" description="Low complexity" evidence="1">
    <location>
        <begin position="361"/>
        <end position="374"/>
    </location>
</feature>
<dbReference type="Proteomes" id="UP000298030">
    <property type="component" value="Unassembled WGS sequence"/>
</dbReference>
<feature type="compositionally biased region" description="Basic and acidic residues" evidence="1">
    <location>
        <begin position="49"/>
        <end position="62"/>
    </location>
</feature>
<sequence>MPNASATPTRTRTRKRARPSESGEVAKRAVEALVTPSRNRKSRSPMRVDTQEEAAKVGDRGSEKKRRKVSPVKGVQEEEGVSGMEVEVAMPQGVPRRGRTRSTAGTEKVVLPANTATASTSAATIPATPARTRPNHRKRKSMSALDDIRRELAVTPALDEQATPPQSTRKKLRKSADVDSEGPAKGSTVTFAVDGKGKGREKERSPARGKRGSRGTKSTFASTSVDASVPMQDVEMADDLPAAAAPAPKLGRRKSMRKLAASTQESSTTVPSEDPISPLPSNPTPHTPLGAAAAILASTSNAATLSPSALTSPSSSPSAPARRFTRSSLAINTQDPAVALAVTSPLSNTRQLSPLSPPTSPLSTTSSLDLPLSPNQVASAQTQAKAPAKLVAEAAVAASSRSVGTNGSGSGRASAVLPTRRIATRSSGLPLIVAEWGVAAGSGRKRRTPSSPLAAVGSTVPESPEKDKAGTDQEVPAGEGSMKGKEKEKEVQTVRGGKGKGKAGRKRGGGVRVRRSSRLSGASELDSTPTTAVQPGPPPLRLSLASLSPPMPASAHKPHTRSPLSASSSHQGQHSGATSPLKEGSISPLKENASLSNIGSASSSVGLGNSAPTSSSPNTGDRPSNGKQSQGMQGSTKSMQSHTPPGSPTRASMAMQMEIDAVDFGTPLPGPMQFNSQIQTSPPHSSSQQQQGGSGAGKQVERPGSPTSPTERRIPLMPSTLLGVGAGPVRFDGDGVGEKADVGKEKERERAGVEEVESGKGVEEGPSIQQVELGGLVQLPASTISASSDVVTLASSEPVLDENTPLPQQPLYPALIQVEIPPAPQPLPPQAQLEQEQQQFGDSAQVYDWEIATSDDEEGFLVEEDGDECRG</sequence>
<feature type="compositionally biased region" description="Low complexity" evidence="1">
    <location>
        <begin position="592"/>
        <end position="607"/>
    </location>
</feature>
<reference evidence="2 3" key="1">
    <citation type="journal article" date="2019" name="Nat. Ecol. Evol.">
        <title>Megaphylogeny resolves global patterns of mushroom evolution.</title>
        <authorList>
            <person name="Varga T."/>
            <person name="Krizsan K."/>
            <person name="Foldi C."/>
            <person name="Dima B."/>
            <person name="Sanchez-Garcia M."/>
            <person name="Sanchez-Ramirez S."/>
            <person name="Szollosi G.J."/>
            <person name="Szarkandi J.G."/>
            <person name="Papp V."/>
            <person name="Albert L."/>
            <person name="Andreopoulos W."/>
            <person name="Angelini C."/>
            <person name="Antonin V."/>
            <person name="Barry K.W."/>
            <person name="Bougher N.L."/>
            <person name="Buchanan P."/>
            <person name="Buyck B."/>
            <person name="Bense V."/>
            <person name="Catcheside P."/>
            <person name="Chovatia M."/>
            <person name="Cooper J."/>
            <person name="Damon W."/>
            <person name="Desjardin D."/>
            <person name="Finy P."/>
            <person name="Geml J."/>
            <person name="Haridas S."/>
            <person name="Hughes K."/>
            <person name="Justo A."/>
            <person name="Karasinski D."/>
            <person name="Kautmanova I."/>
            <person name="Kiss B."/>
            <person name="Kocsube S."/>
            <person name="Kotiranta H."/>
            <person name="LaButti K.M."/>
            <person name="Lechner B.E."/>
            <person name="Liimatainen K."/>
            <person name="Lipzen A."/>
            <person name="Lukacs Z."/>
            <person name="Mihaltcheva S."/>
            <person name="Morgado L.N."/>
            <person name="Niskanen T."/>
            <person name="Noordeloos M.E."/>
            <person name="Ohm R.A."/>
            <person name="Ortiz-Santana B."/>
            <person name="Ovrebo C."/>
            <person name="Racz N."/>
            <person name="Riley R."/>
            <person name="Savchenko A."/>
            <person name="Shiryaev A."/>
            <person name="Soop K."/>
            <person name="Spirin V."/>
            <person name="Szebenyi C."/>
            <person name="Tomsovsky M."/>
            <person name="Tulloss R.E."/>
            <person name="Uehling J."/>
            <person name="Grigoriev I.V."/>
            <person name="Vagvolgyi C."/>
            <person name="Papp T."/>
            <person name="Martin F.M."/>
            <person name="Miettinen O."/>
            <person name="Hibbett D.S."/>
            <person name="Nagy L.G."/>
        </authorList>
    </citation>
    <scope>NUCLEOTIDE SEQUENCE [LARGE SCALE GENOMIC DNA]</scope>
    <source>
        <strain evidence="2 3">FP101781</strain>
    </source>
</reference>
<feature type="region of interest" description="Disordered" evidence="1">
    <location>
        <begin position="347"/>
        <end position="389"/>
    </location>
</feature>
<organism evidence="2 3">
    <name type="scientific">Coprinellus micaceus</name>
    <name type="common">Glistening ink-cap mushroom</name>
    <name type="synonym">Coprinus micaceus</name>
    <dbReference type="NCBI Taxonomy" id="71717"/>
    <lineage>
        <taxon>Eukaryota</taxon>
        <taxon>Fungi</taxon>
        <taxon>Dikarya</taxon>
        <taxon>Basidiomycota</taxon>
        <taxon>Agaricomycotina</taxon>
        <taxon>Agaricomycetes</taxon>
        <taxon>Agaricomycetidae</taxon>
        <taxon>Agaricales</taxon>
        <taxon>Agaricineae</taxon>
        <taxon>Psathyrellaceae</taxon>
        <taxon>Coprinellus</taxon>
    </lineage>
</organism>
<feature type="compositionally biased region" description="Pro residues" evidence="1">
    <location>
        <begin position="277"/>
        <end position="286"/>
    </location>
</feature>
<evidence type="ECO:0000313" key="3">
    <source>
        <dbReference type="Proteomes" id="UP000298030"/>
    </source>
</evidence>
<feature type="compositionally biased region" description="Low complexity" evidence="1">
    <location>
        <begin position="1"/>
        <end position="10"/>
    </location>
</feature>
<feature type="compositionally biased region" description="Polar residues" evidence="1">
    <location>
        <begin position="673"/>
        <end position="684"/>
    </location>
</feature>
<feature type="compositionally biased region" description="Basic residues" evidence="1">
    <location>
        <begin position="497"/>
        <end position="517"/>
    </location>
</feature>
<protein>
    <submittedName>
        <fullName evidence="2">Uncharacterized protein</fullName>
    </submittedName>
</protein>
<keyword evidence="3" id="KW-1185">Reference proteome</keyword>
<accession>A0A4Y7TBR6</accession>